<proteinExistence type="predicted"/>
<protein>
    <submittedName>
        <fullName evidence="1">Uncharacterized protein</fullName>
    </submittedName>
</protein>
<reference evidence="1" key="1">
    <citation type="submission" date="2016-01" db="EMBL/GenBank/DDBJ databases">
        <title>Reference transcriptome for the parasite Schistocephalus solidus: insights into the molecular evolution of parasitism.</title>
        <authorList>
            <person name="Hebert F.O."/>
            <person name="Grambauer S."/>
            <person name="Barber I."/>
            <person name="Landry C.R."/>
            <person name="Aubin-Horth N."/>
        </authorList>
    </citation>
    <scope>NUCLEOTIDE SEQUENCE</scope>
</reference>
<accession>A0A0X3PW69</accession>
<dbReference type="EMBL" id="GEEE01007140">
    <property type="protein sequence ID" value="JAP56085.1"/>
    <property type="molecule type" value="Transcribed_RNA"/>
</dbReference>
<gene>
    <name evidence="1" type="ORF">TR91024</name>
</gene>
<name>A0A0X3PW69_SCHSO</name>
<dbReference type="AlphaFoldDB" id="A0A0X3PW69"/>
<organism evidence="1">
    <name type="scientific">Schistocephalus solidus</name>
    <name type="common">Tapeworm</name>
    <dbReference type="NCBI Taxonomy" id="70667"/>
    <lineage>
        <taxon>Eukaryota</taxon>
        <taxon>Metazoa</taxon>
        <taxon>Spiralia</taxon>
        <taxon>Lophotrochozoa</taxon>
        <taxon>Platyhelminthes</taxon>
        <taxon>Cestoda</taxon>
        <taxon>Eucestoda</taxon>
        <taxon>Diphyllobothriidea</taxon>
        <taxon>Diphyllobothriidae</taxon>
        <taxon>Schistocephalus</taxon>
    </lineage>
</organism>
<sequence length="149" mass="17286">MELQLAFIASHGNIDRPPPLLTLQQQKFPFTKFQQSVGLQLISDRLNVLFKGAIVTFTVKFLTGRCVSTWECIIENLVKLESISRPIFMFNQVLGIRFFGKCVRTSSVFLRLLPYSRLQYPIIYRTFFLNVPEGLNVNYLLGKCTRDRF</sequence>
<evidence type="ECO:0000313" key="1">
    <source>
        <dbReference type="EMBL" id="JAP56085.1"/>
    </source>
</evidence>